<dbReference type="OrthoDB" id="443402at2759"/>
<dbReference type="PANTHER" id="PTHR10039">
    <property type="entry name" value="AMELOGENIN"/>
    <property type="match status" value="1"/>
</dbReference>
<protein>
    <recommendedName>
        <fullName evidence="3">Ankyrin repeat-containing domain protein</fullName>
    </recommendedName>
</protein>
<evidence type="ECO:0000313" key="1">
    <source>
        <dbReference type="EMBL" id="KAF2116576.1"/>
    </source>
</evidence>
<dbReference type="PANTHER" id="PTHR10039:SF5">
    <property type="entry name" value="NACHT DOMAIN-CONTAINING PROTEIN"/>
    <property type="match status" value="1"/>
</dbReference>
<dbReference type="Proteomes" id="UP000799770">
    <property type="component" value="Unassembled WGS sequence"/>
</dbReference>
<dbReference type="EMBL" id="ML977320">
    <property type="protein sequence ID" value="KAF2116576.1"/>
    <property type="molecule type" value="Genomic_DNA"/>
</dbReference>
<dbReference type="AlphaFoldDB" id="A0A6A5ZBG1"/>
<keyword evidence="2" id="KW-1185">Reference proteome</keyword>
<proteinExistence type="predicted"/>
<gene>
    <name evidence="1" type="ORF">BDV96DRAFT_645003</name>
</gene>
<reference evidence="1" key="1">
    <citation type="journal article" date="2020" name="Stud. Mycol.">
        <title>101 Dothideomycetes genomes: a test case for predicting lifestyles and emergence of pathogens.</title>
        <authorList>
            <person name="Haridas S."/>
            <person name="Albert R."/>
            <person name="Binder M."/>
            <person name="Bloem J."/>
            <person name="Labutti K."/>
            <person name="Salamov A."/>
            <person name="Andreopoulos B."/>
            <person name="Baker S."/>
            <person name="Barry K."/>
            <person name="Bills G."/>
            <person name="Bluhm B."/>
            <person name="Cannon C."/>
            <person name="Castanera R."/>
            <person name="Culley D."/>
            <person name="Daum C."/>
            <person name="Ezra D."/>
            <person name="Gonzalez J."/>
            <person name="Henrissat B."/>
            <person name="Kuo A."/>
            <person name="Liang C."/>
            <person name="Lipzen A."/>
            <person name="Lutzoni F."/>
            <person name="Magnuson J."/>
            <person name="Mondo S."/>
            <person name="Nolan M."/>
            <person name="Ohm R."/>
            <person name="Pangilinan J."/>
            <person name="Park H.-J."/>
            <person name="Ramirez L."/>
            <person name="Alfaro M."/>
            <person name="Sun H."/>
            <person name="Tritt A."/>
            <person name="Yoshinaga Y."/>
            <person name="Zwiers L.-H."/>
            <person name="Turgeon B."/>
            <person name="Goodwin S."/>
            <person name="Spatafora J."/>
            <person name="Crous P."/>
            <person name="Grigoriev I."/>
        </authorList>
    </citation>
    <scope>NUCLEOTIDE SEQUENCE</scope>
    <source>
        <strain evidence="1">CBS 627.86</strain>
    </source>
</reference>
<evidence type="ECO:0000313" key="2">
    <source>
        <dbReference type="Proteomes" id="UP000799770"/>
    </source>
</evidence>
<sequence>MRVADILVMLGFVAIDDRHSAILEAHRQTFEWIWQDQERQSQTWSNFWQWLQVGTRHLLGDWKAGSGKSTLMKYIYHDPRTMQALRKWADANDFVLAGFLFWNSGSPMQKSLIGLLQGSICKIQISYRCPLLDVVIDIECIYAWSVNEKEPSKVLEIVQLLLDRGADPNEEYRGRTLWENLFWYANGEFPFANATLIENFDDRRHEGRPHTPDYAFMSLLKYLL</sequence>
<evidence type="ECO:0008006" key="3">
    <source>
        <dbReference type="Google" id="ProtNLM"/>
    </source>
</evidence>
<accession>A0A6A5ZBG1</accession>
<name>A0A6A5ZBG1_9PLEO</name>
<organism evidence="1 2">
    <name type="scientific">Lophiotrema nucula</name>
    <dbReference type="NCBI Taxonomy" id="690887"/>
    <lineage>
        <taxon>Eukaryota</taxon>
        <taxon>Fungi</taxon>
        <taxon>Dikarya</taxon>
        <taxon>Ascomycota</taxon>
        <taxon>Pezizomycotina</taxon>
        <taxon>Dothideomycetes</taxon>
        <taxon>Pleosporomycetidae</taxon>
        <taxon>Pleosporales</taxon>
        <taxon>Lophiotremataceae</taxon>
        <taxon>Lophiotrema</taxon>
    </lineage>
</organism>